<feature type="region of interest" description="Disordered" evidence="1">
    <location>
        <begin position="409"/>
        <end position="442"/>
    </location>
</feature>
<evidence type="ECO:0000256" key="1">
    <source>
        <dbReference type="SAM" id="MobiDB-lite"/>
    </source>
</evidence>
<reference evidence="2" key="1">
    <citation type="submission" date="2021-07" db="EMBL/GenBank/DDBJ databases">
        <authorList>
            <person name="Branca A.L. A."/>
        </authorList>
    </citation>
    <scope>NUCLEOTIDE SEQUENCE</scope>
</reference>
<feature type="region of interest" description="Disordered" evidence="1">
    <location>
        <begin position="55"/>
        <end position="91"/>
    </location>
</feature>
<feature type="compositionally biased region" description="Low complexity" evidence="1">
    <location>
        <begin position="59"/>
        <end position="87"/>
    </location>
</feature>
<organism evidence="2 3">
    <name type="scientific">Penicillium salamii</name>
    <dbReference type="NCBI Taxonomy" id="1612424"/>
    <lineage>
        <taxon>Eukaryota</taxon>
        <taxon>Fungi</taxon>
        <taxon>Dikarya</taxon>
        <taxon>Ascomycota</taxon>
        <taxon>Pezizomycotina</taxon>
        <taxon>Eurotiomycetes</taxon>
        <taxon>Eurotiomycetidae</taxon>
        <taxon>Eurotiales</taxon>
        <taxon>Aspergillaceae</taxon>
        <taxon>Penicillium</taxon>
    </lineage>
</organism>
<name>A0A9W4J9U7_9EURO</name>
<proteinExistence type="predicted"/>
<dbReference type="AlphaFoldDB" id="A0A9W4J9U7"/>
<feature type="compositionally biased region" description="Basic and acidic residues" evidence="1">
    <location>
        <begin position="424"/>
        <end position="438"/>
    </location>
</feature>
<evidence type="ECO:0000313" key="2">
    <source>
        <dbReference type="EMBL" id="CAG8377853.1"/>
    </source>
</evidence>
<dbReference type="Proteomes" id="UP001152592">
    <property type="component" value="Unassembled WGS sequence"/>
</dbReference>
<gene>
    <name evidence="2" type="ORF">PSALAMII_LOCUS5370</name>
</gene>
<feature type="region of interest" description="Disordered" evidence="1">
    <location>
        <begin position="353"/>
        <end position="388"/>
    </location>
</feature>
<feature type="compositionally biased region" description="Low complexity" evidence="1">
    <location>
        <begin position="353"/>
        <end position="365"/>
    </location>
</feature>
<dbReference type="OrthoDB" id="972532at2759"/>
<protein>
    <submittedName>
        <fullName evidence="2">Uncharacterized protein</fullName>
    </submittedName>
</protein>
<dbReference type="EMBL" id="CAJVPD010000233">
    <property type="protein sequence ID" value="CAG8377853.1"/>
    <property type="molecule type" value="Genomic_DNA"/>
</dbReference>
<sequence>MSPDPHHQMLDTPDGSALTWIFDHCLRYSDSYEISLRAAYELNCQSTKNMASMGASTISHSRSPSVFSRNSSLSKNSKSTRTSSGSSYETNPWDTNAEFRACLTRTVSEMPSQPCALPPTFIASFVRRCFTSELCYVTFSQALTSLDYLKGLQGRWKKEVDGAFRRINVNAQDVIDPHNSEVTRKFPGVMDWYKDISQKARLIDMLYTQVYVGLRRWILINEMMLEPFNKANCLALLNTLFPPVRYDSLPPTQQLSQKHLENHRDAFFQFIILYETKPEILEPVMTQGARAGDANAWPALHDSFDRYVDAVIEMIDECALVNEPAQLAKSGHSRRTDSGISFGPRPTTCLATLSCSTTSRPTTSHSSDEASDIEKPLPEFPAPTDGASKHGSILERFAFSVSTWGKKEGKKDEKKARTLGKMQSCRELKSSSEKHKNVPDFSKMNFDLTDEKRRRLIDEALARKAAETQPIGLAI</sequence>
<accession>A0A9W4J9U7</accession>
<comment type="caution">
    <text evidence="2">The sequence shown here is derived from an EMBL/GenBank/DDBJ whole genome shotgun (WGS) entry which is preliminary data.</text>
</comment>
<evidence type="ECO:0000313" key="3">
    <source>
        <dbReference type="Proteomes" id="UP001152592"/>
    </source>
</evidence>
<feature type="compositionally biased region" description="Basic and acidic residues" evidence="1">
    <location>
        <begin position="366"/>
        <end position="377"/>
    </location>
</feature>